<evidence type="ECO:0000259" key="3">
    <source>
        <dbReference type="Pfam" id="PF18962"/>
    </source>
</evidence>
<keyword evidence="5" id="KW-1185">Reference proteome</keyword>
<accession>A0A9E8N9M3</accession>
<organism evidence="4 5">
    <name type="scientific">Dyadobacter pollutisoli</name>
    <dbReference type="NCBI Taxonomy" id="2910158"/>
    <lineage>
        <taxon>Bacteria</taxon>
        <taxon>Pseudomonadati</taxon>
        <taxon>Bacteroidota</taxon>
        <taxon>Cytophagia</taxon>
        <taxon>Cytophagales</taxon>
        <taxon>Spirosomataceae</taxon>
        <taxon>Dyadobacter</taxon>
    </lineage>
</organism>
<sequence length="1060" mass="115223">MKHYLPYLFWVGLSVISIKSFGQISIDYPTDRAVFQRDRNNSATIYISGSYSKVTDRIEAKLNPMNGGEPIDWRVIQDNPQGGFFSGSLNDAKGGWYNLEVRAIRGDQVIDSYQVPHVGVGEVFMIAGQSNGQGFPAEPKFGQQGAQDDRVNSVNHNKTEVPQLYQDLPSNPQFTHLNADSHISPRGYSAWAWGKLGDKLVEKLNVPVLFYNVAWYGTSVMAWRESINGTGKSVYTGVPIEPSGMPYGNMRDVIQRYTPITGLRGILWIQGEADNDFNTGGDRYFNDLKTVIETSRNDAGKNIPWMVSITSYNNRNGTDKQITDAQQRVINEVFNVFQGPLTDLIQIPRQDEDGVHFKNEGLTQLGEAWSQQLNDNFFANSDPLQAVSPLRISASCAGNGNLNLTVTNDGMSSFNWNNGQNSNSIQVGNGTYRVSARDGRGNVIFSPEIRINGQIQPNQPTIRIDGSNPVCLGNTATLVSSTSENVRWNTGSTSDHLPVTAGGEYFVTTRNAYGCESTSEKVVMRVVTSPLPATPKVTASGVLEFCDGGEVKLTSDSKEKNVWSNGEGTPTITVRSSGDFRVRALDNEGCYSPESDVVKVKVNALPQKPVIGLSGSTEFCDGGSVTLTSNYETGNIWSNAATTKAISIAATGQFSLMQRDGNGCESTSDVVNVKVNPLPATPTITSLRPTTFCLRDYTTLQSSEAFSYVWSNGETSREIEIRSSGNFTIASKDEKGCVSPVSPVVQVVANPLPVKPTITADGPLVFCADLSVNLSSSEAVGFLWSNGAASQTLKVTTAGTYSVQTINEFQCYSDPSNQITTQTLALPPSPIIQASSATTFCDGDTVILKATRGNDFYWNEGTASDMLSVFASGTYSARAKDEKGCYSPYSAEIPVDVKPSPSAPTIRQIGTFTLLAENNLNAGNHVWKLNNVQLVDTTATLKAIRSGSYVVNNTIVYSPTLTCYSDFSQPFTFYIDTDNPGFVAYPNPVATGRVTVETLQNLTNAQVQIIDSRGVIHKTFTVKKFDRQHFFSLSGLSSGIYVIRVSSPSFSATQKLIIVQ</sequence>
<evidence type="ECO:0000313" key="4">
    <source>
        <dbReference type="EMBL" id="WAC11308.1"/>
    </source>
</evidence>
<protein>
    <submittedName>
        <fullName evidence="4">T9SS type A sorting domain-containing protein</fullName>
    </submittedName>
</protein>
<dbReference type="NCBIfam" id="TIGR04183">
    <property type="entry name" value="Por_Secre_tail"/>
    <property type="match status" value="1"/>
</dbReference>
<dbReference type="Gene3D" id="3.40.50.1110">
    <property type="entry name" value="SGNH hydrolase"/>
    <property type="match status" value="1"/>
</dbReference>
<dbReference type="Proteomes" id="UP001164653">
    <property type="component" value="Chromosome"/>
</dbReference>
<keyword evidence="1" id="KW-0378">Hydrolase</keyword>
<dbReference type="RefSeq" id="WP_244821240.1">
    <property type="nucleotide sequence ID" value="NZ_CP112998.1"/>
</dbReference>
<evidence type="ECO:0000256" key="1">
    <source>
        <dbReference type="ARBA" id="ARBA00022801"/>
    </source>
</evidence>
<dbReference type="InterPro" id="IPR036514">
    <property type="entry name" value="SGNH_hydro_sf"/>
</dbReference>
<name>A0A9E8N9M3_9BACT</name>
<dbReference type="InterPro" id="IPR005181">
    <property type="entry name" value="SASA"/>
</dbReference>
<dbReference type="GO" id="GO:0016788">
    <property type="term" value="F:hydrolase activity, acting on ester bonds"/>
    <property type="evidence" value="ECO:0007669"/>
    <property type="project" value="UniProtKB-ARBA"/>
</dbReference>
<feature type="domain" description="Secretion system C-terminal sorting" evidence="3">
    <location>
        <begin position="985"/>
        <end position="1058"/>
    </location>
</feature>
<dbReference type="EMBL" id="CP112998">
    <property type="protein sequence ID" value="WAC11308.1"/>
    <property type="molecule type" value="Genomic_DNA"/>
</dbReference>
<evidence type="ECO:0000313" key="5">
    <source>
        <dbReference type="Proteomes" id="UP001164653"/>
    </source>
</evidence>
<proteinExistence type="predicted"/>
<reference evidence="4" key="1">
    <citation type="submission" date="2022-11" db="EMBL/GenBank/DDBJ databases">
        <title>Dyadobacter pollutisoli sp. nov., isolated from plastic dumped soil.</title>
        <authorList>
            <person name="Kim J.M."/>
            <person name="Kim K.R."/>
            <person name="Lee J.K."/>
            <person name="Hao L."/>
            <person name="Jeon C.O."/>
        </authorList>
    </citation>
    <scope>NUCLEOTIDE SEQUENCE</scope>
    <source>
        <strain evidence="4">U1</strain>
    </source>
</reference>
<dbReference type="SUPFAM" id="SSF52266">
    <property type="entry name" value="SGNH hydrolase"/>
    <property type="match status" value="1"/>
</dbReference>
<evidence type="ECO:0000259" key="2">
    <source>
        <dbReference type="Pfam" id="PF03629"/>
    </source>
</evidence>
<gene>
    <name evidence="4" type="ORF">ON006_26700</name>
</gene>
<dbReference type="InterPro" id="IPR026444">
    <property type="entry name" value="Secre_tail"/>
</dbReference>
<dbReference type="AlphaFoldDB" id="A0A9E8N9M3"/>
<feature type="domain" description="Sialate O-acetylesterase" evidence="2">
    <location>
        <begin position="122"/>
        <end position="372"/>
    </location>
</feature>
<dbReference type="Pfam" id="PF03629">
    <property type="entry name" value="SASA"/>
    <property type="match status" value="1"/>
</dbReference>
<dbReference type="Pfam" id="PF18962">
    <property type="entry name" value="Por_Secre_tail"/>
    <property type="match status" value="1"/>
</dbReference>
<dbReference type="KEGG" id="dpf:ON006_26700"/>